<evidence type="ECO:0000313" key="2">
    <source>
        <dbReference type="EMBL" id="MFD0870301.1"/>
    </source>
</evidence>
<feature type="transmembrane region" description="Helical" evidence="1">
    <location>
        <begin position="283"/>
        <end position="305"/>
    </location>
</feature>
<evidence type="ECO:0000256" key="1">
    <source>
        <dbReference type="SAM" id="Phobius"/>
    </source>
</evidence>
<name>A0ABW3DAI5_9BACL</name>
<keyword evidence="1" id="KW-1133">Transmembrane helix</keyword>
<feature type="transmembrane region" description="Helical" evidence="1">
    <location>
        <begin position="225"/>
        <end position="245"/>
    </location>
</feature>
<dbReference type="RefSeq" id="WP_379288916.1">
    <property type="nucleotide sequence ID" value="NZ_JBHTIU010000043.1"/>
</dbReference>
<evidence type="ECO:0000313" key="3">
    <source>
        <dbReference type="Proteomes" id="UP001597120"/>
    </source>
</evidence>
<organism evidence="2 3">
    <name type="scientific">Paenibacillus residui</name>
    <dbReference type="NCBI Taxonomy" id="629724"/>
    <lineage>
        <taxon>Bacteria</taxon>
        <taxon>Bacillati</taxon>
        <taxon>Bacillota</taxon>
        <taxon>Bacilli</taxon>
        <taxon>Bacillales</taxon>
        <taxon>Paenibacillaceae</taxon>
        <taxon>Paenibacillus</taxon>
    </lineage>
</organism>
<comment type="caution">
    <text evidence="2">The sequence shown here is derived from an EMBL/GenBank/DDBJ whole genome shotgun (WGS) entry which is preliminary data.</text>
</comment>
<gene>
    <name evidence="2" type="ORF">ACFQ03_14165</name>
</gene>
<protein>
    <submittedName>
        <fullName evidence="2">ABC transporter permease</fullName>
    </submittedName>
</protein>
<keyword evidence="3" id="KW-1185">Reference proteome</keyword>
<feature type="transmembrane region" description="Helical" evidence="1">
    <location>
        <begin position="12"/>
        <end position="34"/>
    </location>
</feature>
<feature type="transmembrane region" description="Helical" evidence="1">
    <location>
        <begin position="312"/>
        <end position="329"/>
    </location>
</feature>
<keyword evidence="1" id="KW-0812">Transmembrane</keyword>
<feature type="transmembrane region" description="Helical" evidence="1">
    <location>
        <begin position="369"/>
        <end position="394"/>
    </location>
</feature>
<sequence>MVKLIVYECRKHFLKTSVLLAVLLFSILSVAKIYSVYDGNSLLSKNYSGPEWKELYWEMYEDFGGKITDEKIGRLMAIYGPLEKQTADRTASTRTDNPDTYTGNVYNDRLFFDWCFVKPMKYAYMYRNHANDIVTAAKDNMDFYESVGNGYEYRKNAAIAELFKERAISHFSYTEMYQYYLHYDFSAFLVLLICLYGLMSVFVTEKETEMDTLLLTTKAGGRRTVIAKLAASAIFICIVCSWFWLIDFTAFSGIFGSLEAASSPLYAVENFANSSIAVSLGQYALLSGLVKTAGILVLGLTFLLVSCLFKNALLPFIISLFSAFGLIYMEEAYMGSGHVLFKVINPFVLVVNRELFRKTEFVNLFGYPVYSYLSALLFAAVWGTVCIVAIAMLVRKNAQSGKGGKKRVLVDL</sequence>
<keyword evidence="1" id="KW-0472">Membrane</keyword>
<accession>A0ABW3DAI5</accession>
<proteinExistence type="predicted"/>
<reference evidence="3" key="1">
    <citation type="journal article" date="2019" name="Int. J. Syst. Evol. Microbiol.">
        <title>The Global Catalogue of Microorganisms (GCM) 10K type strain sequencing project: providing services to taxonomists for standard genome sequencing and annotation.</title>
        <authorList>
            <consortium name="The Broad Institute Genomics Platform"/>
            <consortium name="The Broad Institute Genome Sequencing Center for Infectious Disease"/>
            <person name="Wu L."/>
            <person name="Ma J."/>
        </authorList>
    </citation>
    <scope>NUCLEOTIDE SEQUENCE [LARGE SCALE GENOMIC DNA]</scope>
    <source>
        <strain evidence="3">CCUG 57263</strain>
    </source>
</reference>
<dbReference type="EMBL" id="JBHTIU010000043">
    <property type="protein sequence ID" value="MFD0870301.1"/>
    <property type="molecule type" value="Genomic_DNA"/>
</dbReference>
<dbReference type="Proteomes" id="UP001597120">
    <property type="component" value="Unassembled WGS sequence"/>
</dbReference>
<feature type="transmembrane region" description="Helical" evidence="1">
    <location>
        <begin position="185"/>
        <end position="204"/>
    </location>
</feature>